<sequence length="118" mass="12673">MATDDLMAWAGPAWAELTDEQRDQLAAAADDITQRYPDPDDQDDRDAALSATVQYLLGEATADDTARALLAARRAARAAYVAAVQHAVMMVRAGRQKKAAALACGIDRMTLLKALGER</sequence>
<gene>
    <name evidence="1" type="ORF">GA0070563_11143</name>
</gene>
<dbReference type="Proteomes" id="UP000183585">
    <property type="component" value="Unassembled WGS sequence"/>
</dbReference>
<dbReference type="RefSeq" id="WP_074476577.1">
    <property type="nucleotide sequence ID" value="NZ_FMCT01000011.1"/>
</dbReference>
<accession>A0A1C5A308</accession>
<dbReference type="EMBL" id="FMCT01000011">
    <property type="protein sequence ID" value="SCF39613.1"/>
    <property type="molecule type" value="Genomic_DNA"/>
</dbReference>
<dbReference type="AlphaFoldDB" id="A0A1C5A308"/>
<keyword evidence="2" id="KW-1185">Reference proteome</keyword>
<organism evidence="1 2">
    <name type="scientific">Micromonospora carbonacea</name>
    <dbReference type="NCBI Taxonomy" id="47853"/>
    <lineage>
        <taxon>Bacteria</taxon>
        <taxon>Bacillati</taxon>
        <taxon>Actinomycetota</taxon>
        <taxon>Actinomycetes</taxon>
        <taxon>Micromonosporales</taxon>
        <taxon>Micromonosporaceae</taxon>
        <taxon>Micromonospora</taxon>
    </lineage>
</organism>
<protein>
    <submittedName>
        <fullName evidence="1">Uncharacterized protein</fullName>
    </submittedName>
</protein>
<evidence type="ECO:0000313" key="1">
    <source>
        <dbReference type="EMBL" id="SCF39613.1"/>
    </source>
</evidence>
<proteinExistence type="predicted"/>
<name>A0A1C5A308_9ACTN</name>
<evidence type="ECO:0000313" key="2">
    <source>
        <dbReference type="Proteomes" id="UP000183585"/>
    </source>
</evidence>
<reference evidence="2" key="1">
    <citation type="submission" date="2016-06" db="EMBL/GenBank/DDBJ databases">
        <authorList>
            <person name="Varghese N."/>
            <person name="Submissions Spin"/>
        </authorList>
    </citation>
    <scope>NUCLEOTIDE SEQUENCE [LARGE SCALE GENOMIC DNA]</scope>
    <source>
        <strain evidence="2">DSM 43168</strain>
    </source>
</reference>